<keyword evidence="9" id="KW-1185">Reference proteome</keyword>
<dbReference type="SUPFAM" id="SSF50630">
    <property type="entry name" value="Acid proteases"/>
    <property type="match status" value="1"/>
</dbReference>
<keyword evidence="3" id="KW-0645">Protease</keyword>
<feature type="compositionally biased region" description="Low complexity" evidence="4">
    <location>
        <begin position="436"/>
        <end position="447"/>
    </location>
</feature>
<accession>A0A8K0UEV7</accession>
<dbReference type="InterPro" id="IPR001969">
    <property type="entry name" value="Aspartic_peptidase_AS"/>
</dbReference>
<evidence type="ECO:0000256" key="2">
    <source>
        <dbReference type="ARBA" id="ARBA00022750"/>
    </source>
</evidence>
<proteinExistence type="inferred from homology"/>
<dbReference type="PANTHER" id="PTHR47966:SF57">
    <property type="entry name" value="PEPTIDASE A1 DOMAIN-CONTAINING PROTEIN"/>
    <property type="match status" value="1"/>
</dbReference>
<evidence type="ECO:0000313" key="8">
    <source>
        <dbReference type="EMBL" id="KAH8079427.1"/>
    </source>
</evidence>
<dbReference type="AlphaFoldDB" id="A0A8K0UEV7"/>
<keyword evidence="3" id="KW-0378">Hydrolase</keyword>
<dbReference type="GO" id="GO:0004190">
    <property type="term" value="F:aspartic-type endopeptidase activity"/>
    <property type="evidence" value="ECO:0007669"/>
    <property type="project" value="UniProtKB-KW"/>
</dbReference>
<keyword evidence="6" id="KW-0732">Signal</keyword>
<dbReference type="CDD" id="cd05471">
    <property type="entry name" value="pepsin_like"/>
    <property type="match status" value="1"/>
</dbReference>
<dbReference type="InterPro" id="IPR021109">
    <property type="entry name" value="Peptidase_aspartic_dom_sf"/>
</dbReference>
<dbReference type="Proteomes" id="UP000813824">
    <property type="component" value="Unassembled WGS sequence"/>
</dbReference>
<organism evidence="8 9">
    <name type="scientific">Cristinia sonorae</name>
    <dbReference type="NCBI Taxonomy" id="1940300"/>
    <lineage>
        <taxon>Eukaryota</taxon>
        <taxon>Fungi</taxon>
        <taxon>Dikarya</taxon>
        <taxon>Basidiomycota</taxon>
        <taxon>Agaricomycotina</taxon>
        <taxon>Agaricomycetes</taxon>
        <taxon>Agaricomycetidae</taxon>
        <taxon>Agaricales</taxon>
        <taxon>Pleurotineae</taxon>
        <taxon>Stephanosporaceae</taxon>
        <taxon>Cristinia</taxon>
    </lineage>
</organism>
<gene>
    <name evidence="8" type="ORF">BXZ70DRAFT_1068535</name>
</gene>
<feature type="chain" id="PRO_5035479160" evidence="6">
    <location>
        <begin position="25"/>
        <end position="540"/>
    </location>
</feature>
<feature type="transmembrane region" description="Helical" evidence="5">
    <location>
        <begin position="480"/>
        <end position="503"/>
    </location>
</feature>
<evidence type="ECO:0000256" key="5">
    <source>
        <dbReference type="SAM" id="Phobius"/>
    </source>
</evidence>
<dbReference type="PROSITE" id="PS51767">
    <property type="entry name" value="PEPTIDASE_A1"/>
    <property type="match status" value="1"/>
</dbReference>
<evidence type="ECO:0000313" key="9">
    <source>
        <dbReference type="Proteomes" id="UP000813824"/>
    </source>
</evidence>
<feature type="signal peptide" evidence="6">
    <location>
        <begin position="1"/>
        <end position="24"/>
    </location>
</feature>
<keyword evidence="5" id="KW-0812">Transmembrane</keyword>
<dbReference type="PRINTS" id="PR00792">
    <property type="entry name" value="PEPSIN"/>
</dbReference>
<dbReference type="PANTHER" id="PTHR47966">
    <property type="entry name" value="BETA-SITE APP-CLEAVING ENZYME, ISOFORM A-RELATED"/>
    <property type="match status" value="1"/>
</dbReference>
<dbReference type="InterPro" id="IPR033121">
    <property type="entry name" value="PEPTIDASE_A1"/>
</dbReference>
<dbReference type="Gene3D" id="2.40.70.10">
    <property type="entry name" value="Acid Proteases"/>
    <property type="match status" value="2"/>
</dbReference>
<feature type="region of interest" description="Disordered" evidence="4">
    <location>
        <begin position="436"/>
        <end position="459"/>
    </location>
</feature>
<dbReference type="Pfam" id="PF00026">
    <property type="entry name" value="Asp"/>
    <property type="match status" value="1"/>
</dbReference>
<protein>
    <submittedName>
        <fullName evidence="8">Aspartic peptidase domain-containing protein</fullName>
    </submittedName>
</protein>
<evidence type="ECO:0000256" key="3">
    <source>
        <dbReference type="RuleBase" id="RU000454"/>
    </source>
</evidence>
<feature type="domain" description="Peptidase A1" evidence="7">
    <location>
        <begin position="68"/>
        <end position="395"/>
    </location>
</feature>
<comment type="caution">
    <text evidence="8">The sequence shown here is derived from an EMBL/GenBank/DDBJ whole genome shotgun (WGS) entry which is preliminary data.</text>
</comment>
<dbReference type="EMBL" id="JAEVFJ010000056">
    <property type="protein sequence ID" value="KAH8079427.1"/>
    <property type="molecule type" value="Genomic_DNA"/>
</dbReference>
<evidence type="ECO:0000259" key="7">
    <source>
        <dbReference type="PROSITE" id="PS51767"/>
    </source>
</evidence>
<reference evidence="8" key="1">
    <citation type="journal article" date="2021" name="New Phytol.">
        <title>Evolutionary innovations through gain and loss of genes in the ectomycorrhizal Boletales.</title>
        <authorList>
            <person name="Wu G."/>
            <person name="Miyauchi S."/>
            <person name="Morin E."/>
            <person name="Kuo A."/>
            <person name="Drula E."/>
            <person name="Varga T."/>
            <person name="Kohler A."/>
            <person name="Feng B."/>
            <person name="Cao Y."/>
            <person name="Lipzen A."/>
            <person name="Daum C."/>
            <person name="Hundley H."/>
            <person name="Pangilinan J."/>
            <person name="Johnson J."/>
            <person name="Barry K."/>
            <person name="LaButti K."/>
            <person name="Ng V."/>
            <person name="Ahrendt S."/>
            <person name="Min B."/>
            <person name="Choi I.G."/>
            <person name="Park H."/>
            <person name="Plett J.M."/>
            <person name="Magnuson J."/>
            <person name="Spatafora J.W."/>
            <person name="Nagy L.G."/>
            <person name="Henrissat B."/>
            <person name="Grigoriev I.V."/>
            <person name="Yang Z.L."/>
            <person name="Xu J."/>
            <person name="Martin F.M."/>
        </authorList>
    </citation>
    <scope>NUCLEOTIDE SEQUENCE</scope>
    <source>
        <strain evidence="8">KKN 215</strain>
    </source>
</reference>
<dbReference type="PROSITE" id="PS00141">
    <property type="entry name" value="ASP_PROTEASE"/>
    <property type="match status" value="1"/>
</dbReference>
<dbReference type="InterPro" id="IPR034164">
    <property type="entry name" value="Pepsin-like_dom"/>
</dbReference>
<keyword evidence="5" id="KW-1133">Transmembrane helix</keyword>
<dbReference type="InterPro" id="IPR001461">
    <property type="entry name" value="Aspartic_peptidase_A1"/>
</dbReference>
<evidence type="ECO:0000256" key="4">
    <source>
        <dbReference type="SAM" id="MobiDB-lite"/>
    </source>
</evidence>
<sequence length="540" mass="57737">MWRICARHVLTLVTVFLAVPIVSCARLPHLQRDAIKPPTQLRYTNPTNASDPYSFGVANFQGDSTTFYFITISVDGHNLTVALDTGSSDLWINTAGIDFSNKVVNTNQNVSLLYADQSGVDGPILVGEVKIGDFVVDKQAFIAAAPNNATVGGYQGLLGLGPSANSRINELLANTTFNGAPLLQNVFSTYPNVSTFMTLQMNRSTYGISNGGAFTIGKVDPTYSEISNATRLPVLTGSAQWITVMDSVIINGKNMSGNGMLDNASVIASVPAKYQHKLVTLLDSGAALATGPPSYVDAIYGNLTGASLMEDTGGVYKLPCDTKINVSMVFAGVEYPVNPLDLITVDTDLDNVTVGCFSTIGYSPPETQTDWILGDAFLRNVYALFDYGSDEAEPFIQLHSTVDMNEAWSNFDFAATVRTTAFKSYVLGDNTTVPSPSIVSPSSVPTSANTNSDKDAIGALSESDGSDAARHDYNILMTNAWVIIGLLAFVIILLLVLIAMVILRGRQERRYTPLRNSGGAMEVAGYGSGKGSVYETPYDS</sequence>
<keyword evidence="2 3" id="KW-0064">Aspartyl protease</keyword>
<comment type="similarity">
    <text evidence="1 3">Belongs to the peptidase A1 family.</text>
</comment>
<keyword evidence="5" id="KW-0472">Membrane</keyword>
<dbReference type="OrthoDB" id="771136at2759"/>
<dbReference type="GO" id="GO:0006508">
    <property type="term" value="P:proteolysis"/>
    <property type="evidence" value="ECO:0007669"/>
    <property type="project" value="UniProtKB-KW"/>
</dbReference>
<name>A0A8K0UEV7_9AGAR</name>
<evidence type="ECO:0000256" key="6">
    <source>
        <dbReference type="SAM" id="SignalP"/>
    </source>
</evidence>
<evidence type="ECO:0000256" key="1">
    <source>
        <dbReference type="ARBA" id="ARBA00007447"/>
    </source>
</evidence>